<evidence type="ECO:0000313" key="2">
    <source>
        <dbReference type="Proteomes" id="UP000597762"/>
    </source>
</evidence>
<organism evidence="1 2">
    <name type="scientific">Acanthosepion pharaonis</name>
    <name type="common">Pharaoh cuttlefish</name>
    <name type="synonym">Sepia pharaonis</name>
    <dbReference type="NCBI Taxonomy" id="158019"/>
    <lineage>
        <taxon>Eukaryota</taxon>
        <taxon>Metazoa</taxon>
        <taxon>Spiralia</taxon>
        <taxon>Lophotrochozoa</taxon>
        <taxon>Mollusca</taxon>
        <taxon>Cephalopoda</taxon>
        <taxon>Coleoidea</taxon>
        <taxon>Decapodiformes</taxon>
        <taxon>Sepiida</taxon>
        <taxon>Sepiina</taxon>
        <taxon>Sepiidae</taxon>
        <taxon>Acanthosepion</taxon>
    </lineage>
</organism>
<sequence length="153" mass="17191">MLDVIGPPNSPAGVYAEPVMTNKRAYRLHWTDGNDNGSPIQFYNILAATHHSPVYKTLLEDIPEESTLQYDSRQRTFLVGELRPVFYSVPQAPPEKVPDHVGGGGGSVGTLKITWMALSIEDQGAKGIGYNVYWRESFKEPWNFVSTRLRRLL</sequence>
<proteinExistence type="predicted"/>
<comment type="caution">
    <text evidence="1">The sequence shown here is derived from an EMBL/GenBank/DDBJ whole genome shotgun (WGS) entry which is preliminary data.</text>
</comment>
<accession>A0A812EME5</accession>
<evidence type="ECO:0000313" key="1">
    <source>
        <dbReference type="EMBL" id="CAE1325580.1"/>
    </source>
</evidence>
<reference evidence="1" key="1">
    <citation type="submission" date="2021-01" db="EMBL/GenBank/DDBJ databases">
        <authorList>
            <person name="Li R."/>
            <person name="Bekaert M."/>
        </authorList>
    </citation>
    <scope>NUCLEOTIDE SEQUENCE</scope>
    <source>
        <strain evidence="1">Farmed</strain>
    </source>
</reference>
<dbReference type="InterPro" id="IPR013783">
    <property type="entry name" value="Ig-like_fold"/>
</dbReference>
<dbReference type="Gene3D" id="2.60.40.10">
    <property type="entry name" value="Immunoglobulins"/>
    <property type="match status" value="2"/>
</dbReference>
<dbReference type="SUPFAM" id="SSF49265">
    <property type="entry name" value="Fibronectin type III"/>
    <property type="match status" value="1"/>
</dbReference>
<dbReference type="EMBL" id="CAHIKZ030005454">
    <property type="protein sequence ID" value="CAE1325580.1"/>
    <property type="molecule type" value="Genomic_DNA"/>
</dbReference>
<dbReference type="AlphaFoldDB" id="A0A812EME5"/>
<keyword evidence="2" id="KW-1185">Reference proteome</keyword>
<dbReference type="Proteomes" id="UP000597762">
    <property type="component" value="Unassembled WGS sequence"/>
</dbReference>
<gene>
    <name evidence="1" type="ORF">SPHA_75238</name>
</gene>
<dbReference type="InterPro" id="IPR036116">
    <property type="entry name" value="FN3_sf"/>
</dbReference>
<protein>
    <submittedName>
        <fullName evidence="1">Uncharacterized protein</fullName>
    </submittedName>
</protein>
<name>A0A812EME5_ACAPH</name>